<evidence type="ECO:0000313" key="2">
    <source>
        <dbReference type="Proteomes" id="UP000007993"/>
    </source>
</evidence>
<evidence type="ECO:0000313" key="1">
    <source>
        <dbReference type="EMBL" id="EKK02634.1"/>
    </source>
</evidence>
<organism evidence="1 2">
    <name type="scientific">Rhodopirellula baltica SH28</name>
    <dbReference type="NCBI Taxonomy" id="993517"/>
    <lineage>
        <taxon>Bacteria</taxon>
        <taxon>Pseudomonadati</taxon>
        <taxon>Planctomycetota</taxon>
        <taxon>Planctomycetia</taxon>
        <taxon>Pirellulales</taxon>
        <taxon>Pirellulaceae</taxon>
        <taxon>Rhodopirellula</taxon>
    </lineage>
</organism>
<name>K5DIG6_RHOBT</name>
<accession>K5DIG6</accession>
<dbReference type="InterPro" id="IPR037883">
    <property type="entry name" value="Knr4/Smi1-like_sf"/>
</dbReference>
<protein>
    <recommendedName>
        <fullName evidence="3">Knr4/Smi1-like domain-containing protein</fullName>
    </recommendedName>
</protein>
<dbReference type="PATRIC" id="fig|993517.3.peg.2218"/>
<sequence>MQTYLADWFAIGDDGGGTALLMRLDGSPAVYNCGHGAIGSLDPELVSPSFAQWLAAECPVPRMDDDDDYGDD</sequence>
<proteinExistence type="predicted"/>
<reference evidence="1 2" key="1">
    <citation type="journal article" date="2013" name="Mar. Genomics">
        <title>Expression of sulfatases in Rhodopirellula baltica and the diversity of sulfatases in the genus Rhodopirellula.</title>
        <authorList>
            <person name="Wegner C.E."/>
            <person name="Richter-Heitmann T."/>
            <person name="Klindworth A."/>
            <person name="Klockow C."/>
            <person name="Richter M."/>
            <person name="Achstetter T."/>
            <person name="Glockner F.O."/>
            <person name="Harder J."/>
        </authorList>
    </citation>
    <scope>NUCLEOTIDE SEQUENCE [LARGE SCALE GENOMIC DNA]</scope>
    <source>
        <strain evidence="1 2">SH28</strain>
    </source>
</reference>
<gene>
    <name evidence="1" type="ORF">RBSH_02049</name>
</gene>
<dbReference type="Gene3D" id="3.40.1580.10">
    <property type="entry name" value="SMI1/KNR4-like"/>
    <property type="match status" value="1"/>
</dbReference>
<comment type="caution">
    <text evidence="1">The sequence shown here is derived from an EMBL/GenBank/DDBJ whole genome shotgun (WGS) entry which is preliminary data.</text>
</comment>
<dbReference type="Proteomes" id="UP000007993">
    <property type="component" value="Unassembled WGS sequence"/>
</dbReference>
<dbReference type="AlphaFoldDB" id="K5DIG6"/>
<evidence type="ECO:0008006" key="3">
    <source>
        <dbReference type="Google" id="ProtNLM"/>
    </source>
</evidence>
<dbReference type="EMBL" id="AMCW01000052">
    <property type="protein sequence ID" value="EKK02634.1"/>
    <property type="molecule type" value="Genomic_DNA"/>
</dbReference>